<dbReference type="EMBL" id="CAEZTD010000031">
    <property type="protein sequence ID" value="CAB4558559.1"/>
    <property type="molecule type" value="Genomic_DNA"/>
</dbReference>
<keyword evidence="3 5" id="KW-1133">Transmembrane helix</keyword>
<dbReference type="Pfam" id="PF07690">
    <property type="entry name" value="MFS_1"/>
    <property type="match status" value="1"/>
</dbReference>
<dbReference type="GO" id="GO:0022857">
    <property type="term" value="F:transmembrane transporter activity"/>
    <property type="evidence" value="ECO:0007669"/>
    <property type="project" value="InterPro"/>
</dbReference>
<keyword evidence="2 5" id="KW-0812">Transmembrane</keyword>
<name>A0A6J6D723_9ZZZZ</name>
<dbReference type="PROSITE" id="PS50850">
    <property type="entry name" value="MFS"/>
    <property type="match status" value="1"/>
</dbReference>
<accession>A0A6J6D723</accession>
<dbReference type="InterPro" id="IPR051788">
    <property type="entry name" value="MFS_Transporter"/>
</dbReference>
<feature type="transmembrane region" description="Helical" evidence="5">
    <location>
        <begin position="162"/>
        <end position="182"/>
    </location>
</feature>
<dbReference type="InterPro" id="IPR020846">
    <property type="entry name" value="MFS_dom"/>
</dbReference>
<feature type="transmembrane region" description="Helical" evidence="5">
    <location>
        <begin position="239"/>
        <end position="260"/>
    </location>
</feature>
<dbReference type="Gene3D" id="1.20.1250.20">
    <property type="entry name" value="MFS general substrate transporter like domains"/>
    <property type="match status" value="2"/>
</dbReference>
<dbReference type="SUPFAM" id="SSF103473">
    <property type="entry name" value="MFS general substrate transporter"/>
    <property type="match status" value="1"/>
</dbReference>
<feature type="transmembrane region" description="Helical" evidence="5">
    <location>
        <begin position="357"/>
        <end position="378"/>
    </location>
</feature>
<feature type="domain" description="Major facilitator superfamily (MFS) profile" evidence="6">
    <location>
        <begin position="8"/>
        <end position="383"/>
    </location>
</feature>
<protein>
    <submittedName>
        <fullName evidence="7">Unannotated protein</fullName>
    </submittedName>
</protein>
<feature type="transmembrane region" description="Helical" evidence="5">
    <location>
        <begin position="98"/>
        <end position="116"/>
    </location>
</feature>
<evidence type="ECO:0000259" key="6">
    <source>
        <dbReference type="PROSITE" id="PS50850"/>
    </source>
</evidence>
<keyword evidence="4 5" id="KW-0472">Membrane</keyword>
<dbReference type="GO" id="GO:0016020">
    <property type="term" value="C:membrane"/>
    <property type="evidence" value="ECO:0007669"/>
    <property type="project" value="UniProtKB-SubCell"/>
</dbReference>
<feature type="transmembrane region" description="Helical" evidence="5">
    <location>
        <begin position="12"/>
        <end position="31"/>
    </location>
</feature>
<dbReference type="AlphaFoldDB" id="A0A6J6D723"/>
<proteinExistence type="predicted"/>
<gene>
    <name evidence="7" type="ORF">UFOPK1591_00566</name>
</gene>
<evidence type="ECO:0000256" key="4">
    <source>
        <dbReference type="ARBA" id="ARBA00023136"/>
    </source>
</evidence>
<feature type="transmembrane region" description="Helical" evidence="5">
    <location>
        <begin position="37"/>
        <end position="62"/>
    </location>
</feature>
<reference evidence="7" key="1">
    <citation type="submission" date="2020-05" db="EMBL/GenBank/DDBJ databases">
        <authorList>
            <person name="Chiriac C."/>
            <person name="Salcher M."/>
            <person name="Ghai R."/>
            <person name="Kavagutti S V."/>
        </authorList>
    </citation>
    <scope>NUCLEOTIDE SEQUENCE</scope>
</reference>
<evidence type="ECO:0000256" key="3">
    <source>
        <dbReference type="ARBA" id="ARBA00022989"/>
    </source>
</evidence>
<dbReference type="CDD" id="cd17393">
    <property type="entry name" value="MFS_MosC_like"/>
    <property type="match status" value="1"/>
</dbReference>
<feature type="transmembrane region" description="Helical" evidence="5">
    <location>
        <begin position="296"/>
        <end position="318"/>
    </location>
</feature>
<dbReference type="InterPro" id="IPR036259">
    <property type="entry name" value="MFS_trans_sf"/>
</dbReference>
<comment type="subcellular location">
    <subcellularLocation>
        <location evidence="1">Membrane</location>
        <topology evidence="1">Multi-pass membrane protein</topology>
    </subcellularLocation>
</comment>
<feature type="transmembrane region" description="Helical" evidence="5">
    <location>
        <begin position="272"/>
        <end position="290"/>
    </location>
</feature>
<dbReference type="PANTHER" id="PTHR23514">
    <property type="entry name" value="BYPASS OF STOP CODON PROTEIN 6"/>
    <property type="match status" value="1"/>
</dbReference>
<sequence length="386" mass="38903">MTSRVSSARRGVAILFVANALVFSSIATRYPEIKENFGLSALAFGIMVACGPVGSVLGSLVASPVIARFGADRAAAVAAAVLGSLLIVAGFTDGPITLGVVLFAIGLGDAIGDIGNNAHGLAVQRLLKRSIINGLHGAWSSGAIAGGLLGALALMLRIPIEAYLPIMGAIIIVLSLVTLPGLRLPATSEVESASKSGGRSQVSALLIAACCVAFCGAFLEDFGATWGGVYAVTQTGASIADAAVPFVALMTGLTTGRFLSDAVVNRFGPIRTVQAGSIASLIGLIIVIIAPNPLVVSIGLGALGLGIAPTIPLAMDAAERAPHLRTGEGLSIVGLVLRVGLFSSPVLVGAIGQWAGLRVAVGVCLAVAIVSLITARWLSVHPRKRG</sequence>
<feature type="transmembrane region" description="Helical" evidence="5">
    <location>
        <begin position="202"/>
        <end position="219"/>
    </location>
</feature>
<evidence type="ECO:0000256" key="1">
    <source>
        <dbReference type="ARBA" id="ARBA00004141"/>
    </source>
</evidence>
<evidence type="ECO:0000256" key="2">
    <source>
        <dbReference type="ARBA" id="ARBA00022692"/>
    </source>
</evidence>
<dbReference type="PANTHER" id="PTHR23514:SF13">
    <property type="entry name" value="INNER MEMBRANE PROTEIN YBJJ"/>
    <property type="match status" value="1"/>
</dbReference>
<feature type="transmembrane region" description="Helical" evidence="5">
    <location>
        <begin position="74"/>
        <end position="92"/>
    </location>
</feature>
<feature type="transmembrane region" description="Helical" evidence="5">
    <location>
        <begin position="330"/>
        <end position="351"/>
    </location>
</feature>
<evidence type="ECO:0000256" key="5">
    <source>
        <dbReference type="SAM" id="Phobius"/>
    </source>
</evidence>
<feature type="transmembrane region" description="Helical" evidence="5">
    <location>
        <begin position="137"/>
        <end position="156"/>
    </location>
</feature>
<dbReference type="InterPro" id="IPR011701">
    <property type="entry name" value="MFS"/>
</dbReference>
<evidence type="ECO:0000313" key="7">
    <source>
        <dbReference type="EMBL" id="CAB4558559.1"/>
    </source>
</evidence>
<organism evidence="7">
    <name type="scientific">freshwater metagenome</name>
    <dbReference type="NCBI Taxonomy" id="449393"/>
    <lineage>
        <taxon>unclassified sequences</taxon>
        <taxon>metagenomes</taxon>
        <taxon>ecological metagenomes</taxon>
    </lineage>
</organism>